<organism evidence="11 12">
    <name type="scientific">Akanthomyces lecanii RCEF 1005</name>
    <dbReference type="NCBI Taxonomy" id="1081108"/>
    <lineage>
        <taxon>Eukaryota</taxon>
        <taxon>Fungi</taxon>
        <taxon>Dikarya</taxon>
        <taxon>Ascomycota</taxon>
        <taxon>Pezizomycotina</taxon>
        <taxon>Sordariomycetes</taxon>
        <taxon>Hypocreomycetidae</taxon>
        <taxon>Hypocreales</taxon>
        <taxon>Cordycipitaceae</taxon>
        <taxon>Akanthomyces</taxon>
        <taxon>Cordyceps confragosa</taxon>
    </lineage>
</organism>
<comment type="catalytic activity">
    <reaction evidence="1 10">
        <text>Endohydrolysis of beta-(1-&gt;4)-linkages between D-glucosamine residues in a partly acetylated chitosan.</text>
        <dbReference type="EC" id="3.2.1.132"/>
    </reaction>
</comment>
<dbReference type="GO" id="GO:0005576">
    <property type="term" value="C:extracellular region"/>
    <property type="evidence" value="ECO:0007669"/>
    <property type="project" value="UniProtKB-SubCell"/>
</dbReference>
<evidence type="ECO:0000256" key="4">
    <source>
        <dbReference type="ARBA" id="ARBA00022525"/>
    </source>
</evidence>
<comment type="function">
    <text evidence="10">Chitosanase catalyzing the endo-type cleavage of chitosan, the deacylated form of chitin. Chitosanase may be crucial in the degradation of the deacetylated portion of chitin in the fungal cell wall.</text>
</comment>
<comment type="subcellular location">
    <subcellularLocation>
        <location evidence="2 10">Secreted</location>
    </subcellularLocation>
</comment>
<dbReference type="OrthoDB" id="4756206at2759"/>
<keyword evidence="5 10" id="KW-0732">Signal</keyword>
<protein>
    <recommendedName>
        <fullName evidence="10">Endo-chitosanase</fullName>
        <ecNumber evidence="10">3.2.1.132</ecNumber>
    </recommendedName>
</protein>
<dbReference type="STRING" id="1081108.A0A162KFN7"/>
<dbReference type="PANTHER" id="PTHR42061:SF4">
    <property type="entry name" value="ENDO-CHITOSANASE"/>
    <property type="match status" value="1"/>
</dbReference>
<feature type="chain" id="PRO_5007747878" description="Endo-chitosanase" evidence="10">
    <location>
        <begin position="25"/>
        <end position="256"/>
    </location>
</feature>
<evidence type="ECO:0000256" key="2">
    <source>
        <dbReference type="ARBA" id="ARBA00004613"/>
    </source>
</evidence>
<reference evidence="11 12" key="1">
    <citation type="journal article" date="2016" name="Genome Biol. Evol.">
        <title>Divergent and convergent evolution of fungal pathogenicity.</title>
        <authorList>
            <person name="Shang Y."/>
            <person name="Xiao G."/>
            <person name="Zheng P."/>
            <person name="Cen K."/>
            <person name="Zhan S."/>
            <person name="Wang C."/>
        </authorList>
    </citation>
    <scope>NUCLEOTIDE SEQUENCE [LARGE SCALE GENOMIC DNA]</scope>
    <source>
        <strain evidence="11 12">RCEF 1005</strain>
    </source>
</reference>
<keyword evidence="8 10" id="KW-0326">Glycosidase</keyword>
<gene>
    <name evidence="11" type="ORF">LEL_01347</name>
</gene>
<dbReference type="PANTHER" id="PTHR42061">
    <property type="entry name" value="ENDO-CHITOSANASE"/>
    <property type="match status" value="1"/>
</dbReference>
<dbReference type="Proteomes" id="UP000076881">
    <property type="component" value="Unassembled WGS sequence"/>
</dbReference>
<evidence type="ECO:0000256" key="6">
    <source>
        <dbReference type="ARBA" id="ARBA00022801"/>
    </source>
</evidence>
<name>A0A162KFN7_CORDF</name>
<keyword evidence="6 10" id="KW-0378">Hydrolase</keyword>
<keyword evidence="4" id="KW-0964">Secreted</keyword>
<dbReference type="EC" id="3.2.1.132" evidence="10"/>
<evidence type="ECO:0000256" key="3">
    <source>
        <dbReference type="ARBA" id="ARBA00007799"/>
    </source>
</evidence>
<dbReference type="GO" id="GO:0000272">
    <property type="term" value="P:polysaccharide catabolic process"/>
    <property type="evidence" value="ECO:0007669"/>
    <property type="project" value="UniProtKB-KW"/>
</dbReference>
<dbReference type="GO" id="GO:0016977">
    <property type="term" value="F:chitosanase activity"/>
    <property type="evidence" value="ECO:0007669"/>
    <property type="project" value="UniProtKB-EC"/>
</dbReference>
<comment type="similarity">
    <text evidence="3 10">Belongs to the glycosyl hydrolase 75 family.</text>
</comment>
<evidence type="ECO:0000256" key="7">
    <source>
        <dbReference type="ARBA" id="ARBA00023277"/>
    </source>
</evidence>
<dbReference type="AlphaFoldDB" id="A0A162KFN7"/>
<dbReference type="Pfam" id="PF07335">
    <property type="entry name" value="Glyco_hydro_75"/>
    <property type="match status" value="1"/>
</dbReference>
<dbReference type="EMBL" id="AZHF01000001">
    <property type="protein sequence ID" value="OAA81802.1"/>
    <property type="molecule type" value="Genomic_DNA"/>
</dbReference>
<keyword evidence="9 10" id="KW-0624">Polysaccharide degradation</keyword>
<dbReference type="InterPro" id="IPR009939">
    <property type="entry name" value="Chitosanase_fungal"/>
</dbReference>
<evidence type="ECO:0000256" key="1">
    <source>
        <dbReference type="ARBA" id="ARBA00000405"/>
    </source>
</evidence>
<sequence length="256" mass="26994">MLVKTFASLAAISGIAAAAGPVRASVPTNVDGAKYNKPNAGPPGDWFAGDSSLPISKIASAVSKMTQTPKDASYILSNDNHKKATIHSDWAKLSKGAAYAFVADMDVDCDGIDHACKGNDDGEPHTNFGALAAYEVPFVVIPDKFQGEHQDELAGNNLVAVICNGKLYYGVFGDTDGDTPEEIGEASWLMANTCFPSEGLNGGKGHTDADVTYIFFTGDDSVLPSNAIGKNYLTNFQALKNLGDKLMKDLVSSLHL</sequence>
<comment type="caution">
    <text evidence="11">The sequence shown here is derived from an EMBL/GenBank/DDBJ whole genome shotgun (WGS) entry which is preliminary data.</text>
</comment>
<evidence type="ECO:0000256" key="10">
    <source>
        <dbReference type="RuleBase" id="RU361208"/>
    </source>
</evidence>
<keyword evidence="12" id="KW-1185">Reference proteome</keyword>
<accession>A0A162KFN7</accession>
<proteinExistence type="inferred from homology"/>
<evidence type="ECO:0000313" key="12">
    <source>
        <dbReference type="Proteomes" id="UP000076881"/>
    </source>
</evidence>
<evidence type="ECO:0000256" key="8">
    <source>
        <dbReference type="ARBA" id="ARBA00023295"/>
    </source>
</evidence>
<feature type="signal peptide" evidence="10">
    <location>
        <begin position="1"/>
        <end position="24"/>
    </location>
</feature>
<evidence type="ECO:0000256" key="9">
    <source>
        <dbReference type="ARBA" id="ARBA00023326"/>
    </source>
</evidence>
<evidence type="ECO:0000313" key="11">
    <source>
        <dbReference type="EMBL" id="OAA81802.1"/>
    </source>
</evidence>
<evidence type="ECO:0000256" key="5">
    <source>
        <dbReference type="ARBA" id="ARBA00022729"/>
    </source>
</evidence>
<keyword evidence="7" id="KW-0119">Carbohydrate metabolism</keyword>